<sequence length="394" mass="44129">MSHKRLNSFTSPLEAVKRPFNLPVGGTRDLKVVDLFCGAGGMTAGATMAASELGLNMEITLAADSNTDALSAYQSNFSEVINNFLGTDLSSVFSPLGNALSPTESKIADTAGHVDMLMAGPPCQGHSSLNNSTRRLDPRNELYFVVPRAVEILKPSFVIIENVPEIVHSKEKVVQKTKNFLDSIGYYNTEIVISFDKIGIPQKRKRHILLASKNSMFTEITDSSFKPQNDNTLSAWLKDIKIYDDSILDRTTKISDDNQTRIDYLFANDLYDLPNEMRPPCHRDKKHSYKSVYGRLRWDQPAQTITSGFGSMGQGRYIHPSERRPITAREAMRIQGFPDWYNFDAVDSITSIRKLIANAVPPILTYSILMYIDQLIHSNPTKIIESNELNKELS</sequence>
<dbReference type="SUPFAM" id="SSF53335">
    <property type="entry name" value="S-adenosyl-L-methionine-dependent methyltransferases"/>
    <property type="match status" value="1"/>
</dbReference>
<dbReference type="Gene3D" id="3.90.120.10">
    <property type="entry name" value="DNA Methylase, subunit A, domain 2"/>
    <property type="match status" value="1"/>
</dbReference>
<evidence type="ECO:0000256" key="1">
    <source>
        <dbReference type="ARBA" id="ARBA00011975"/>
    </source>
</evidence>
<accession>A0A4Z0W7V5</accession>
<name>A0A4Z0W7V5_9GAMM</name>
<evidence type="ECO:0000256" key="8">
    <source>
        <dbReference type="RuleBase" id="RU000416"/>
    </source>
</evidence>
<evidence type="ECO:0000256" key="3">
    <source>
        <dbReference type="ARBA" id="ARBA00022679"/>
    </source>
</evidence>
<dbReference type="GO" id="GO:0009307">
    <property type="term" value="P:DNA restriction-modification system"/>
    <property type="evidence" value="ECO:0007669"/>
    <property type="project" value="UniProtKB-KW"/>
</dbReference>
<dbReference type="GO" id="GO:0032259">
    <property type="term" value="P:methylation"/>
    <property type="evidence" value="ECO:0007669"/>
    <property type="project" value="UniProtKB-KW"/>
</dbReference>
<dbReference type="PRINTS" id="PR00105">
    <property type="entry name" value="C5METTRFRASE"/>
</dbReference>
<dbReference type="GO" id="GO:0044027">
    <property type="term" value="P:negative regulation of gene expression via chromosomal CpG island methylation"/>
    <property type="evidence" value="ECO:0007669"/>
    <property type="project" value="TreeGrafter"/>
</dbReference>
<reference evidence="9 10" key="1">
    <citation type="submission" date="2019-04" db="EMBL/GenBank/DDBJ databases">
        <title>Natronospirillum operosus gen. nov., sp. nov., a haloalkaliphilic satellite isolated from decaying biomass of laboratory culture of cyanobacterium Geitlerinema sp. and proposal of Natronospirillaceae fam. nov. and Saccharospirillaceae fam. nov.</title>
        <authorList>
            <person name="Kevbrin V."/>
            <person name="Boltyanskaya Y."/>
            <person name="Koziaeva V."/>
            <person name="Grouzdev D.S."/>
            <person name="Park M."/>
            <person name="Cho J."/>
        </authorList>
    </citation>
    <scope>NUCLEOTIDE SEQUENCE [LARGE SCALE GENOMIC DNA]</scope>
    <source>
        <strain evidence="9 10">G-116</strain>
    </source>
</reference>
<keyword evidence="5" id="KW-0680">Restriction system</keyword>
<dbReference type="PANTHER" id="PTHR10629">
    <property type="entry name" value="CYTOSINE-SPECIFIC METHYLTRANSFERASE"/>
    <property type="match status" value="1"/>
</dbReference>
<proteinExistence type="inferred from homology"/>
<keyword evidence="3 7" id="KW-0808">Transferase</keyword>
<evidence type="ECO:0000256" key="6">
    <source>
        <dbReference type="ARBA" id="ARBA00047422"/>
    </source>
</evidence>
<organism evidence="9 10">
    <name type="scientific">Natronospirillum operosum</name>
    <dbReference type="NCBI Taxonomy" id="2759953"/>
    <lineage>
        <taxon>Bacteria</taxon>
        <taxon>Pseudomonadati</taxon>
        <taxon>Pseudomonadota</taxon>
        <taxon>Gammaproteobacteria</taxon>
        <taxon>Oceanospirillales</taxon>
        <taxon>Natronospirillaceae</taxon>
        <taxon>Natronospirillum</taxon>
    </lineage>
</organism>
<dbReference type="EMBL" id="SRMF01000004">
    <property type="protein sequence ID" value="TGG92817.1"/>
    <property type="molecule type" value="Genomic_DNA"/>
</dbReference>
<dbReference type="InterPro" id="IPR050390">
    <property type="entry name" value="C5-Methyltransferase"/>
</dbReference>
<dbReference type="GO" id="GO:0003886">
    <property type="term" value="F:DNA (cytosine-5-)-methyltransferase activity"/>
    <property type="evidence" value="ECO:0007669"/>
    <property type="project" value="UniProtKB-EC"/>
</dbReference>
<keyword evidence="2 7" id="KW-0489">Methyltransferase</keyword>
<dbReference type="InterPro" id="IPR001525">
    <property type="entry name" value="C5_MeTfrase"/>
</dbReference>
<evidence type="ECO:0000256" key="5">
    <source>
        <dbReference type="ARBA" id="ARBA00022747"/>
    </source>
</evidence>
<dbReference type="NCBIfam" id="TIGR00675">
    <property type="entry name" value="dcm"/>
    <property type="match status" value="1"/>
</dbReference>
<feature type="active site" evidence="7">
    <location>
        <position position="123"/>
    </location>
</feature>
<dbReference type="Pfam" id="PF00145">
    <property type="entry name" value="DNA_methylase"/>
    <property type="match status" value="1"/>
</dbReference>
<gene>
    <name evidence="9" type="ORF">E4656_11860</name>
</gene>
<keyword evidence="10" id="KW-1185">Reference proteome</keyword>
<comment type="caution">
    <text evidence="9">The sequence shown here is derived from an EMBL/GenBank/DDBJ whole genome shotgun (WGS) entry which is preliminary data.</text>
</comment>
<dbReference type="Proteomes" id="UP000297475">
    <property type="component" value="Unassembled WGS sequence"/>
</dbReference>
<dbReference type="EC" id="2.1.1.37" evidence="1"/>
<dbReference type="GO" id="GO:0003677">
    <property type="term" value="F:DNA binding"/>
    <property type="evidence" value="ECO:0007669"/>
    <property type="project" value="TreeGrafter"/>
</dbReference>
<protein>
    <recommendedName>
        <fullName evidence="1">DNA (cytosine-5-)-methyltransferase</fullName>
        <ecNumber evidence="1">2.1.1.37</ecNumber>
    </recommendedName>
</protein>
<dbReference type="OrthoDB" id="9813719at2"/>
<evidence type="ECO:0000313" key="9">
    <source>
        <dbReference type="EMBL" id="TGG92817.1"/>
    </source>
</evidence>
<dbReference type="PANTHER" id="PTHR10629:SF52">
    <property type="entry name" value="DNA (CYTOSINE-5)-METHYLTRANSFERASE 1"/>
    <property type="match status" value="1"/>
</dbReference>
<evidence type="ECO:0000256" key="2">
    <source>
        <dbReference type="ARBA" id="ARBA00022603"/>
    </source>
</evidence>
<keyword evidence="4 7" id="KW-0949">S-adenosyl-L-methionine</keyword>
<comment type="catalytic activity">
    <reaction evidence="6">
        <text>a 2'-deoxycytidine in DNA + S-adenosyl-L-methionine = a 5-methyl-2'-deoxycytidine in DNA + S-adenosyl-L-homocysteine + H(+)</text>
        <dbReference type="Rhea" id="RHEA:13681"/>
        <dbReference type="Rhea" id="RHEA-COMP:11369"/>
        <dbReference type="Rhea" id="RHEA-COMP:11370"/>
        <dbReference type="ChEBI" id="CHEBI:15378"/>
        <dbReference type="ChEBI" id="CHEBI:57856"/>
        <dbReference type="ChEBI" id="CHEBI:59789"/>
        <dbReference type="ChEBI" id="CHEBI:85452"/>
        <dbReference type="ChEBI" id="CHEBI:85454"/>
        <dbReference type="EC" id="2.1.1.37"/>
    </reaction>
</comment>
<dbReference type="Gene3D" id="3.40.50.150">
    <property type="entry name" value="Vaccinia Virus protein VP39"/>
    <property type="match status" value="1"/>
</dbReference>
<evidence type="ECO:0000313" key="10">
    <source>
        <dbReference type="Proteomes" id="UP000297475"/>
    </source>
</evidence>
<evidence type="ECO:0000256" key="4">
    <source>
        <dbReference type="ARBA" id="ARBA00022691"/>
    </source>
</evidence>
<dbReference type="PROSITE" id="PS51679">
    <property type="entry name" value="SAM_MT_C5"/>
    <property type="match status" value="1"/>
</dbReference>
<dbReference type="AlphaFoldDB" id="A0A4Z0W7V5"/>
<dbReference type="InterPro" id="IPR029063">
    <property type="entry name" value="SAM-dependent_MTases_sf"/>
</dbReference>
<dbReference type="RefSeq" id="WP_135483489.1">
    <property type="nucleotide sequence ID" value="NZ_SRMF01000004.1"/>
</dbReference>
<evidence type="ECO:0000256" key="7">
    <source>
        <dbReference type="PROSITE-ProRule" id="PRU01016"/>
    </source>
</evidence>
<comment type="similarity">
    <text evidence="7 8">Belongs to the class I-like SAM-binding methyltransferase superfamily. C5-methyltransferase family.</text>
</comment>